<keyword evidence="1" id="KW-0028">Amino-acid biosynthesis</keyword>
<dbReference type="GO" id="GO:0006529">
    <property type="term" value="P:asparagine biosynthetic process"/>
    <property type="evidence" value="ECO:0007669"/>
    <property type="project" value="UniProtKB-KW"/>
</dbReference>
<accession>A0A8D8B8U2</accession>
<dbReference type="PROSITE" id="PS51278">
    <property type="entry name" value="GATASE_TYPE_2"/>
    <property type="match status" value="1"/>
</dbReference>
<proteinExistence type="predicted"/>
<name>A0A8D8B8U2_CULPI</name>
<dbReference type="Pfam" id="PF13537">
    <property type="entry name" value="GATase_7"/>
    <property type="match status" value="1"/>
</dbReference>
<dbReference type="InterPro" id="IPR017932">
    <property type="entry name" value="GATase_2_dom"/>
</dbReference>
<evidence type="ECO:0000259" key="4">
    <source>
        <dbReference type="PROSITE" id="PS51278"/>
    </source>
</evidence>
<dbReference type="InterPro" id="IPR001962">
    <property type="entry name" value="Asn_synthase"/>
</dbReference>
<protein>
    <submittedName>
        <fullName evidence="5">Asparagine synthetase domain-containing protein CG17486</fullName>
    </submittedName>
</protein>
<feature type="domain" description="Glutamine amidotransferase type-2" evidence="4">
    <location>
        <begin position="2"/>
        <end position="179"/>
    </location>
</feature>
<dbReference type="PANTHER" id="PTHR45937:SF1">
    <property type="entry name" value="ASPARAGINE SYNTHETASE DOMAIN-CONTAINING PROTEIN 1"/>
    <property type="match status" value="1"/>
</dbReference>
<keyword evidence="2" id="KW-0061">Asparagine biosynthesis</keyword>
<dbReference type="InterPro" id="IPR051857">
    <property type="entry name" value="Asn_synthetase_domain"/>
</dbReference>
<dbReference type="Pfam" id="PF00733">
    <property type="entry name" value="Asn_synthase"/>
    <property type="match status" value="1"/>
</dbReference>
<reference evidence="5" key="1">
    <citation type="submission" date="2021-05" db="EMBL/GenBank/DDBJ databases">
        <authorList>
            <person name="Alioto T."/>
            <person name="Alioto T."/>
            <person name="Gomez Garrido J."/>
        </authorList>
    </citation>
    <scope>NUCLEOTIDE SEQUENCE</scope>
</reference>
<evidence type="ECO:0000256" key="1">
    <source>
        <dbReference type="ARBA" id="ARBA00022605"/>
    </source>
</evidence>
<sequence length="578" mass="65321">MCGIFCFISKTDFTGAQEEILSHCQCHLQNRGPDEAGRLEFDSRVLLLGTVLWQQGATPCRQPVEDDRFALLFNGDLFMDRDGPSEDSDTRWLFRQIVATRGEAEELRELFGVLKGPFSLVLLDKVRRRVYFGRDCFGRNSLLLASSDDGIVVSSVLGNKVQQKTVELPPNGIYYVDLTEDNLDLHIFPWNTKKEESESALNVTFEDPIELPWLHSVNSEISFNYHDLLKGSNVDSDQVFNLLLNNTAVSNICNDLIRLLEQSVRERIVNTPAFCRKCLPARDPCPHPRLGILFSGGIDCTIIALLADRFIPDSTPIDLLNVAFEKIIRPNGKKHPSTVPPPIDWNVPDRVTGRSTLQELQRLRPNRRWNYVEINVTRQELNDHKRRISDLVYPLKSVLDESIGAALWFASRGHGTTDGYRCEARVLLLGSGADELFGGYSRHRVAFYRDVGAKDSPSDAEVEQGFRSLAAELELDWNRLPSRNLARDDRVIGDHGITPRTPYLQEDFVALVHGLDASQRCYYPLWAGIGDKLTLRLCGYRLGLRESTCLRKRALQFGSRIADRKQNAADESTFLAEG</sequence>
<keyword evidence="3" id="KW-0315">Glutamine amidotransferase</keyword>
<dbReference type="PANTHER" id="PTHR45937">
    <property type="entry name" value="ASPARAGINE SYNTHETASE DOMAIN-CONTAINING PROTEIN 1"/>
    <property type="match status" value="1"/>
</dbReference>
<dbReference type="SUPFAM" id="SSF56235">
    <property type="entry name" value="N-terminal nucleophile aminohydrolases (Ntn hydrolases)"/>
    <property type="match status" value="1"/>
</dbReference>
<dbReference type="Gene3D" id="3.60.20.10">
    <property type="entry name" value="Glutamine Phosphoribosylpyrophosphate, subunit 1, domain 1"/>
    <property type="match status" value="1"/>
</dbReference>
<dbReference type="InterPro" id="IPR014729">
    <property type="entry name" value="Rossmann-like_a/b/a_fold"/>
</dbReference>
<organism evidence="5">
    <name type="scientific">Culex pipiens</name>
    <name type="common">House mosquito</name>
    <dbReference type="NCBI Taxonomy" id="7175"/>
    <lineage>
        <taxon>Eukaryota</taxon>
        <taxon>Metazoa</taxon>
        <taxon>Ecdysozoa</taxon>
        <taxon>Arthropoda</taxon>
        <taxon>Hexapoda</taxon>
        <taxon>Insecta</taxon>
        <taxon>Pterygota</taxon>
        <taxon>Neoptera</taxon>
        <taxon>Endopterygota</taxon>
        <taxon>Diptera</taxon>
        <taxon>Nematocera</taxon>
        <taxon>Culicoidea</taxon>
        <taxon>Culicidae</taxon>
        <taxon>Culicinae</taxon>
        <taxon>Culicini</taxon>
        <taxon>Culex</taxon>
        <taxon>Culex</taxon>
    </lineage>
</organism>
<evidence type="ECO:0000256" key="3">
    <source>
        <dbReference type="ARBA" id="ARBA00022962"/>
    </source>
</evidence>
<dbReference type="AlphaFoldDB" id="A0A8D8B8U2"/>
<dbReference type="EMBL" id="HBUE01061325">
    <property type="protein sequence ID" value="CAG6468802.1"/>
    <property type="molecule type" value="Transcribed_RNA"/>
</dbReference>
<dbReference type="CDD" id="cd01991">
    <property type="entry name" value="Asn_synthase_B_C"/>
    <property type="match status" value="1"/>
</dbReference>
<dbReference type="SUPFAM" id="SSF52402">
    <property type="entry name" value="Adenine nucleotide alpha hydrolases-like"/>
    <property type="match status" value="1"/>
</dbReference>
<evidence type="ECO:0000313" key="5">
    <source>
        <dbReference type="EMBL" id="CAG6468802.1"/>
    </source>
</evidence>
<evidence type="ECO:0000256" key="2">
    <source>
        <dbReference type="ARBA" id="ARBA00022888"/>
    </source>
</evidence>
<dbReference type="InterPro" id="IPR029055">
    <property type="entry name" value="Ntn_hydrolases_N"/>
</dbReference>
<dbReference type="Gene3D" id="3.40.50.620">
    <property type="entry name" value="HUPs"/>
    <property type="match status" value="1"/>
</dbReference>
<dbReference type="GO" id="GO:0004066">
    <property type="term" value="F:asparagine synthase (glutamine-hydrolyzing) activity"/>
    <property type="evidence" value="ECO:0007669"/>
    <property type="project" value="InterPro"/>
</dbReference>